<dbReference type="PANTHER" id="PTHR45902">
    <property type="entry name" value="LATROPHILIN RECEPTOR-LIKE PROTEIN A"/>
    <property type="match status" value="1"/>
</dbReference>
<dbReference type="InterPro" id="IPR000832">
    <property type="entry name" value="GPCR_2_secretin-like"/>
</dbReference>
<protein>
    <recommendedName>
        <fullName evidence="8">G-protein coupled receptors family 2 profile 2 domain-containing protein</fullName>
    </recommendedName>
</protein>
<dbReference type="Proteomes" id="UP001519460">
    <property type="component" value="Unassembled WGS sequence"/>
</dbReference>
<evidence type="ECO:0000256" key="3">
    <source>
        <dbReference type="ARBA" id="ARBA00022989"/>
    </source>
</evidence>
<comment type="caution">
    <text evidence="9">The sequence shown here is derived from an EMBL/GenBank/DDBJ whole genome shotgun (WGS) entry which is preliminary data.</text>
</comment>
<dbReference type="EMBL" id="JACVVK020000094">
    <property type="protein sequence ID" value="KAK7493266.1"/>
    <property type="molecule type" value="Genomic_DNA"/>
</dbReference>
<feature type="compositionally biased region" description="Basic and acidic residues" evidence="5">
    <location>
        <begin position="935"/>
        <end position="946"/>
    </location>
</feature>
<gene>
    <name evidence="9" type="ORF">BaRGS_00015392</name>
</gene>
<feature type="transmembrane region" description="Helical" evidence="6">
    <location>
        <begin position="872"/>
        <end position="894"/>
    </location>
</feature>
<dbReference type="CDD" id="cd15039">
    <property type="entry name" value="7tmB3_Methuselah-like"/>
    <property type="match status" value="1"/>
</dbReference>
<feature type="compositionally biased region" description="Basic and acidic residues" evidence="5">
    <location>
        <begin position="36"/>
        <end position="55"/>
    </location>
</feature>
<evidence type="ECO:0000256" key="7">
    <source>
        <dbReference type="SAM" id="SignalP"/>
    </source>
</evidence>
<feature type="signal peptide" evidence="7">
    <location>
        <begin position="1"/>
        <end position="22"/>
    </location>
</feature>
<evidence type="ECO:0000256" key="5">
    <source>
        <dbReference type="SAM" id="MobiDB-lite"/>
    </source>
</evidence>
<evidence type="ECO:0000256" key="6">
    <source>
        <dbReference type="SAM" id="Phobius"/>
    </source>
</evidence>
<reference evidence="9 10" key="1">
    <citation type="journal article" date="2023" name="Sci. Data">
        <title>Genome assembly of the Korean intertidal mud-creeper Batillaria attramentaria.</title>
        <authorList>
            <person name="Patra A.K."/>
            <person name="Ho P.T."/>
            <person name="Jun S."/>
            <person name="Lee S.J."/>
            <person name="Kim Y."/>
            <person name="Won Y.J."/>
        </authorList>
    </citation>
    <scope>NUCLEOTIDE SEQUENCE [LARGE SCALE GENOMIC DNA]</scope>
    <source>
        <strain evidence="9">Wonlab-2016</strain>
    </source>
</reference>
<dbReference type="InterPro" id="IPR017981">
    <property type="entry name" value="GPCR_2-like_7TM"/>
</dbReference>
<dbReference type="PANTHER" id="PTHR45902:SF1">
    <property type="entry name" value="LATROPHILIN RECEPTOR-LIKE PROTEIN A"/>
    <property type="match status" value="1"/>
</dbReference>
<dbReference type="AlphaFoldDB" id="A0ABD0L1Z6"/>
<feature type="transmembrane region" description="Helical" evidence="6">
    <location>
        <begin position="848"/>
        <end position="866"/>
    </location>
</feature>
<accession>A0ABD0L1Z6</accession>
<feature type="chain" id="PRO_5044818218" description="G-protein coupled receptors family 2 profile 2 domain-containing protein" evidence="7">
    <location>
        <begin position="23"/>
        <end position="946"/>
    </location>
</feature>
<keyword evidence="10" id="KW-1185">Reference proteome</keyword>
<keyword evidence="2 6" id="KW-0812">Transmembrane</keyword>
<keyword evidence="7" id="KW-0732">Signal</keyword>
<sequence>METRAVFLLFAIFALRTPQELALDGEPLVVPLEEAHGTQHEEGSNGHSEEPDNNYHDTVTATNPAVENRSRTQEDRLKWQPYIWDPKFRSAEEFLLDYCPNTCNEMEAEFGSQLCPTMECFPCDCRACQLGTCCPHLMKDLTAGDGLTAGCFYHVLGVTRCPLGWADSQIREACESEVGRYTEHEPVTDTRNQISYRNSACAACHGVSDYTVWELEVTCQHFQRLYHVASVDEFVMEAKTTNGCQTRRVLPDGVQYCQQHWEQHTWFSNVIETCNVTGGWKEYDVHLEENCLLFKALSLRVHDHDTERVFGNLFCALCNGVVPNRTVEEACEVSENPENDYDISDITDPDLSGYPPLSLLLGIRDHDRGVTDLGTGRCAMDNAWLALDNECRNLTCTPGKVIVNGTCSTAVSQIRGLMYSLNLTLVPTADVFLSAADVEVAKAHLSFEILQKLQTTASRFTITASLILKDSFGPLQPVQVKHLKVSGDLTTFRNITRDEVEITLVGNLFSDWEMTFSDRNASFRHSSVLHRSLETGLNSPGADKIDVPIALMDVDDFTSSTIPPDLHIPLSPLLLCPYLEFSPSEYEIRAKEGNNSVSEVALKFGDKKVALPDLQQAVMHNGTLQVCLETLEALPREKADDPLKWQYILSMVIIPLSIVCIVLTLIVYALLPVLRTQPGLNTMGTCCALLVAQVTLLLASHRVTSGTGCTALGMVVHMAWLSMFCWTSVCSSHMFRVFSSKTYRGSGSGQYWKVVRNIIITVLLPAAVVGLVVGVSYHTSGGASIGYSSAMCYLESALLVGVAMVLPVSVILLLNLLLFVLTVRGIHKVTKLQPRAESEGDSRQHLHVCARLSVLTGATWILSVIAEAWGITWLQAIAILTNGGQGILLFLSYVTTRRVTSMLAVKLGLREKDVSSARTHTTSDKYTSSIRTKSHHEQRIKSHIEQ</sequence>
<dbReference type="GO" id="GO:0016020">
    <property type="term" value="C:membrane"/>
    <property type="evidence" value="ECO:0007669"/>
    <property type="project" value="UniProtKB-SubCell"/>
</dbReference>
<feature type="transmembrane region" description="Helical" evidence="6">
    <location>
        <begin position="797"/>
        <end position="827"/>
    </location>
</feature>
<dbReference type="Pfam" id="PF00002">
    <property type="entry name" value="7tm_2"/>
    <property type="match status" value="1"/>
</dbReference>
<evidence type="ECO:0000313" key="9">
    <source>
        <dbReference type="EMBL" id="KAK7493266.1"/>
    </source>
</evidence>
<keyword evidence="4 6" id="KW-0472">Membrane</keyword>
<evidence type="ECO:0000259" key="8">
    <source>
        <dbReference type="PROSITE" id="PS50261"/>
    </source>
</evidence>
<evidence type="ECO:0000313" key="10">
    <source>
        <dbReference type="Proteomes" id="UP001519460"/>
    </source>
</evidence>
<evidence type="ECO:0000256" key="1">
    <source>
        <dbReference type="ARBA" id="ARBA00004141"/>
    </source>
</evidence>
<name>A0ABD0L1Z6_9CAEN</name>
<feature type="transmembrane region" description="Helical" evidence="6">
    <location>
        <begin position="645"/>
        <end position="671"/>
    </location>
</feature>
<feature type="domain" description="G-protein coupled receptors family 2 profile 2" evidence="8">
    <location>
        <begin position="646"/>
        <end position="897"/>
    </location>
</feature>
<keyword evidence="3 6" id="KW-1133">Transmembrane helix</keyword>
<evidence type="ECO:0000256" key="2">
    <source>
        <dbReference type="ARBA" id="ARBA00022692"/>
    </source>
</evidence>
<proteinExistence type="predicted"/>
<dbReference type="PROSITE" id="PS50261">
    <property type="entry name" value="G_PROTEIN_RECEP_F2_4"/>
    <property type="match status" value="1"/>
</dbReference>
<feature type="region of interest" description="Disordered" evidence="5">
    <location>
        <begin position="36"/>
        <end position="73"/>
    </location>
</feature>
<feature type="transmembrane region" description="Helical" evidence="6">
    <location>
        <begin position="758"/>
        <end position="777"/>
    </location>
</feature>
<dbReference type="Gene3D" id="1.20.1070.10">
    <property type="entry name" value="Rhodopsin 7-helix transmembrane proteins"/>
    <property type="match status" value="1"/>
</dbReference>
<comment type="subcellular location">
    <subcellularLocation>
        <location evidence="1">Membrane</location>
        <topology evidence="1">Multi-pass membrane protein</topology>
    </subcellularLocation>
</comment>
<evidence type="ECO:0000256" key="4">
    <source>
        <dbReference type="ARBA" id="ARBA00023136"/>
    </source>
</evidence>
<organism evidence="9 10">
    <name type="scientific">Batillaria attramentaria</name>
    <dbReference type="NCBI Taxonomy" id="370345"/>
    <lineage>
        <taxon>Eukaryota</taxon>
        <taxon>Metazoa</taxon>
        <taxon>Spiralia</taxon>
        <taxon>Lophotrochozoa</taxon>
        <taxon>Mollusca</taxon>
        <taxon>Gastropoda</taxon>
        <taxon>Caenogastropoda</taxon>
        <taxon>Sorbeoconcha</taxon>
        <taxon>Cerithioidea</taxon>
        <taxon>Batillariidae</taxon>
        <taxon>Batillaria</taxon>
    </lineage>
</organism>
<feature type="region of interest" description="Disordered" evidence="5">
    <location>
        <begin position="916"/>
        <end position="946"/>
    </location>
</feature>
<dbReference type="InterPro" id="IPR053231">
    <property type="entry name" value="GPCR_LN-TM7"/>
</dbReference>
<feature type="compositionally biased region" description="Polar residues" evidence="5">
    <location>
        <begin position="916"/>
        <end position="931"/>
    </location>
</feature>
<feature type="transmembrane region" description="Helical" evidence="6">
    <location>
        <begin position="719"/>
        <end position="738"/>
    </location>
</feature>
<feature type="compositionally biased region" description="Polar residues" evidence="5">
    <location>
        <begin position="56"/>
        <end position="65"/>
    </location>
</feature>
<feature type="transmembrane region" description="Helical" evidence="6">
    <location>
        <begin position="678"/>
        <end position="699"/>
    </location>
</feature>